<comment type="caution">
    <text evidence="2">The sequence shown here is derived from an EMBL/GenBank/DDBJ whole genome shotgun (WGS) entry which is preliminary data.</text>
</comment>
<dbReference type="EMBL" id="DAAEEB010000003">
    <property type="protein sequence ID" value="HAA8052823.1"/>
    <property type="molecule type" value="Genomic_DNA"/>
</dbReference>
<dbReference type="Proteomes" id="UP000467536">
    <property type="component" value="Unassembled WGS sequence"/>
</dbReference>
<dbReference type="AlphaFoldDB" id="A0A3A7D3S5"/>
<evidence type="ECO:0000313" key="2">
    <source>
        <dbReference type="EMBL" id="EAG9386758.1"/>
    </source>
</evidence>
<evidence type="ECO:0000313" key="5">
    <source>
        <dbReference type="EMBL" id="NYA01134.1"/>
    </source>
</evidence>
<protein>
    <submittedName>
        <fullName evidence="2">Uncharacterized protein</fullName>
    </submittedName>
</protein>
<dbReference type="EMBL" id="AANEHK010000001">
    <property type="protein sequence ID" value="EDO0984720.1"/>
    <property type="molecule type" value="Genomic_DNA"/>
</dbReference>
<evidence type="ECO:0000313" key="1">
    <source>
        <dbReference type="EMBL" id="EAC7481461.1"/>
    </source>
</evidence>
<dbReference type="Proteomes" id="UP000544530">
    <property type="component" value="Unassembled WGS sequence"/>
</dbReference>
<dbReference type="EMBL" id="JACAVN010000002">
    <property type="protein sequence ID" value="NYA01134.1"/>
    <property type="molecule type" value="Genomic_DNA"/>
</dbReference>
<reference evidence="5 9" key="6">
    <citation type="submission" date="2020-06" db="EMBL/GenBank/DDBJ databases">
        <title>Two Listeria outbreaks in Switzerland in 2018 and 2020.</title>
        <authorList>
            <person name="Stevens M.J.A."/>
            <person name="Bloemberg G."/>
            <person name="Nusch-Inderbinnen M."/>
            <person name="Stephan R."/>
        </authorList>
    </citation>
    <scope>NUCLEOTIDE SEQUENCE [LARGE SCALE GENOMIC DNA]</scope>
    <source>
        <strain evidence="5 9">N18-0707</strain>
    </source>
</reference>
<dbReference type="EMBL" id="AABEKY010000002">
    <property type="protein sequence ID" value="EAG9386758.1"/>
    <property type="molecule type" value="Genomic_DNA"/>
</dbReference>
<reference evidence="1 6" key="2">
    <citation type="submission" date="2018-06" db="EMBL/GenBank/DDBJ databases">
        <authorList>
            <consortium name="GenomeTrakr: Next Generation Sequencing Network for Food Pathogen Tracability"/>
        </authorList>
    </citation>
    <scope>NUCLEOTIDE SEQUENCE [LARGE SCALE GENOMIC DNA]</scope>
    <source>
        <strain evidence="1 6">CFSAN008042</strain>
    </source>
</reference>
<evidence type="ECO:0000313" key="3">
    <source>
        <dbReference type="EMBL" id="EDO0984720.1"/>
    </source>
</evidence>
<evidence type="ECO:0000313" key="4">
    <source>
        <dbReference type="EMBL" id="HAA8052823.1"/>
    </source>
</evidence>
<name>A0A3A7D3S5_LISMN</name>
<gene>
    <name evidence="2" type="ORF">CW845_04580</name>
    <name evidence="1" type="ORF">DQ70_12280</name>
    <name evidence="3" type="ORF">FV747_01750</name>
    <name evidence="4" type="ORF">GHH22_06595</name>
    <name evidence="5" type="ORF">HZJ64_04750</name>
</gene>
<reference evidence="2 8" key="3">
    <citation type="submission" date="2019-04" db="EMBL/GenBank/DDBJ databases">
        <authorList>
            <consortium name="GenomeTrakr network: Whole genome sequencing for foodborne pathogen traceback"/>
        </authorList>
    </citation>
    <scope>NUCLEOTIDE SEQUENCE [LARGE SCALE GENOMIC DNA]</scope>
    <source>
        <strain evidence="2 8">CFSAN072474</strain>
    </source>
</reference>
<dbReference type="Proteomes" id="UP000368512">
    <property type="component" value="Unassembled WGS sequence"/>
</dbReference>
<reference evidence="3 7" key="4">
    <citation type="submission" date="2019-08" db="EMBL/GenBank/DDBJ databases">
        <authorList>
            <person name="Ashton P.M."/>
            <person name="Dallman T."/>
            <person name="Nair S."/>
            <person name="De Pinna E."/>
            <person name="Peters T."/>
            <person name="Grant K."/>
        </authorList>
    </citation>
    <scope>NUCLEOTIDE SEQUENCE [LARGE SCALE GENOMIC DNA]</scope>
    <source>
        <strain evidence="3 7">788324</strain>
    </source>
</reference>
<dbReference type="EMBL" id="AAAJWF010000008">
    <property type="protein sequence ID" value="EAC7481461.1"/>
    <property type="molecule type" value="Genomic_DNA"/>
</dbReference>
<evidence type="ECO:0000313" key="7">
    <source>
        <dbReference type="Proteomes" id="UP000467536"/>
    </source>
</evidence>
<dbReference type="Proteomes" id="UP000522199">
    <property type="component" value="Unassembled WGS sequence"/>
</dbReference>
<evidence type="ECO:0000313" key="6">
    <source>
        <dbReference type="Proteomes" id="UP000368512"/>
    </source>
</evidence>
<organism evidence="2 8">
    <name type="scientific">Listeria monocytogenes</name>
    <dbReference type="NCBI Taxonomy" id="1639"/>
    <lineage>
        <taxon>Bacteria</taxon>
        <taxon>Bacillati</taxon>
        <taxon>Bacillota</taxon>
        <taxon>Bacilli</taxon>
        <taxon>Bacillales</taxon>
        <taxon>Listeriaceae</taxon>
        <taxon>Listeria</taxon>
    </lineage>
</organism>
<sequence length="102" mass="11037">MVSPMPDKTVKMDKGSINPKLDKLISSLDNFDNINKKMGTIVGSQEISGEAADALSESLLVLVSYGEQYSLVIRNLKEVIVDYCKSVEEIDKTAANAVSKGV</sequence>
<dbReference type="RefSeq" id="WP_003724892.1">
    <property type="nucleotide sequence ID" value="NC_021827.1"/>
</dbReference>
<accession>A0A3A7D3S5</accession>
<proteinExistence type="predicted"/>
<evidence type="ECO:0000313" key="8">
    <source>
        <dbReference type="Proteomes" id="UP000522199"/>
    </source>
</evidence>
<reference evidence="4" key="5">
    <citation type="submission" date="2019-10" db="EMBL/GenBank/DDBJ databases">
        <authorList>
            <consortium name="NCBI Pathogen Detection Project"/>
        </authorList>
    </citation>
    <scope>NUCLEOTIDE SEQUENCE</scope>
    <source>
        <strain evidence="4">09CEB371LM</strain>
    </source>
</reference>
<evidence type="ECO:0000313" key="9">
    <source>
        <dbReference type="Proteomes" id="UP000544530"/>
    </source>
</evidence>
<dbReference type="Proteomes" id="UP000840039">
    <property type="component" value="Unassembled WGS sequence"/>
</dbReference>
<reference evidence="4" key="1">
    <citation type="journal article" date="2018" name="Genome Biol.">
        <title>SKESA: strategic k-mer extension for scrupulous assemblies.</title>
        <authorList>
            <person name="Souvorov A."/>
            <person name="Agarwala R."/>
            <person name="Lipman D.J."/>
        </authorList>
    </citation>
    <scope>NUCLEOTIDE SEQUENCE [LARGE SCALE GENOMIC DNA]</scope>
    <source>
        <strain evidence="4">09CEB371LM</strain>
    </source>
</reference>
<dbReference type="KEGG" id="lmv:Y193_00915"/>